<gene>
    <name evidence="4" type="primary">LOC111101357</name>
</gene>
<evidence type="ECO:0000256" key="1">
    <source>
        <dbReference type="SAM" id="Phobius"/>
    </source>
</evidence>
<evidence type="ECO:0000313" key="4">
    <source>
        <dbReference type="RefSeq" id="XP_022289522.1"/>
    </source>
</evidence>
<keyword evidence="1" id="KW-0812">Transmembrane</keyword>
<dbReference type="AlphaFoldDB" id="A0A8B8ADG7"/>
<feature type="chain" id="PRO_5034886042" evidence="2">
    <location>
        <begin position="19"/>
        <end position="115"/>
    </location>
</feature>
<sequence>MEWIYILLPFCIVLSTDSCQSAKTTTGTAPNKEELTTKVLTIIITGTSLTLVIVAVAIGIAVGLRYKRRTESRTNIVNSVYIVSSETIEQSDHPYATITEFSNSIEPDDYLIPSN</sequence>
<keyword evidence="1" id="KW-1133">Transmembrane helix</keyword>
<protein>
    <submittedName>
        <fullName evidence="4">Uncharacterized protein LOC111101357</fullName>
    </submittedName>
</protein>
<dbReference type="KEGG" id="cvn:111101357"/>
<evidence type="ECO:0000313" key="3">
    <source>
        <dbReference type="Proteomes" id="UP000694844"/>
    </source>
</evidence>
<accession>A0A8B8ADG7</accession>
<keyword evidence="1" id="KW-0472">Membrane</keyword>
<keyword evidence="3" id="KW-1185">Reference proteome</keyword>
<organism evidence="3 4">
    <name type="scientific">Crassostrea virginica</name>
    <name type="common">Eastern oyster</name>
    <dbReference type="NCBI Taxonomy" id="6565"/>
    <lineage>
        <taxon>Eukaryota</taxon>
        <taxon>Metazoa</taxon>
        <taxon>Spiralia</taxon>
        <taxon>Lophotrochozoa</taxon>
        <taxon>Mollusca</taxon>
        <taxon>Bivalvia</taxon>
        <taxon>Autobranchia</taxon>
        <taxon>Pteriomorphia</taxon>
        <taxon>Ostreida</taxon>
        <taxon>Ostreoidea</taxon>
        <taxon>Ostreidae</taxon>
        <taxon>Crassostrea</taxon>
    </lineage>
</organism>
<dbReference type="GeneID" id="111101357"/>
<keyword evidence="2" id="KW-0732">Signal</keyword>
<feature type="transmembrane region" description="Helical" evidence="1">
    <location>
        <begin position="40"/>
        <end position="64"/>
    </location>
</feature>
<dbReference type="Proteomes" id="UP000694844">
    <property type="component" value="Chromosome 6"/>
</dbReference>
<reference evidence="4" key="1">
    <citation type="submission" date="2025-08" db="UniProtKB">
        <authorList>
            <consortium name="RefSeq"/>
        </authorList>
    </citation>
    <scope>IDENTIFICATION</scope>
    <source>
        <tissue evidence="4">Whole sample</tissue>
    </source>
</reference>
<evidence type="ECO:0000256" key="2">
    <source>
        <dbReference type="SAM" id="SignalP"/>
    </source>
</evidence>
<name>A0A8B8ADG7_CRAVI</name>
<feature type="signal peptide" evidence="2">
    <location>
        <begin position="1"/>
        <end position="18"/>
    </location>
</feature>
<dbReference type="RefSeq" id="XP_022289522.1">
    <property type="nucleotide sequence ID" value="XM_022433814.1"/>
</dbReference>
<proteinExistence type="predicted"/>